<dbReference type="PROSITE" id="PS00028">
    <property type="entry name" value="ZINC_FINGER_C2H2_1"/>
    <property type="match status" value="5"/>
</dbReference>
<dbReference type="InterPro" id="IPR036236">
    <property type="entry name" value="Znf_C2H2_sf"/>
</dbReference>
<dbReference type="Gene3D" id="3.30.160.60">
    <property type="entry name" value="Classic Zinc Finger"/>
    <property type="match status" value="4"/>
</dbReference>
<dbReference type="GO" id="GO:0008270">
    <property type="term" value="F:zinc ion binding"/>
    <property type="evidence" value="ECO:0007669"/>
    <property type="project" value="UniProtKB-KW"/>
</dbReference>
<evidence type="ECO:0000313" key="8">
    <source>
        <dbReference type="EMBL" id="CAF3375877.1"/>
    </source>
</evidence>
<comment type="caution">
    <text evidence="9">The sequence shown here is derived from an EMBL/GenBank/DDBJ whole genome shotgun (WGS) entry which is preliminary data.</text>
</comment>
<dbReference type="Gene3D" id="3.40.630.30">
    <property type="match status" value="1"/>
</dbReference>
<feature type="domain" description="C2H2-type" evidence="7">
    <location>
        <begin position="377"/>
        <end position="404"/>
    </location>
</feature>
<dbReference type="Pfam" id="PF00096">
    <property type="entry name" value="zf-C2H2"/>
    <property type="match status" value="1"/>
</dbReference>
<dbReference type="SUPFAM" id="SSF55729">
    <property type="entry name" value="Acyl-CoA N-acyltransferases (Nat)"/>
    <property type="match status" value="1"/>
</dbReference>
<evidence type="ECO:0000256" key="4">
    <source>
        <dbReference type="ARBA" id="ARBA00022833"/>
    </source>
</evidence>
<name>A0A820JHW4_9BILA</name>
<feature type="domain" description="C2H2-type" evidence="7">
    <location>
        <begin position="478"/>
        <end position="505"/>
    </location>
</feature>
<keyword evidence="4" id="KW-0862">Zinc</keyword>
<reference evidence="9" key="1">
    <citation type="submission" date="2021-02" db="EMBL/GenBank/DDBJ databases">
        <authorList>
            <person name="Nowell W R."/>
        </authorList>
    </citation>
    <scope>NUCLEOTIDE SEQUENCE</scope>
</reference>
<feature type="region of interest" description="Disordered" evidence="6">
    <location>
        <begin position="82"/>
        <end position="127"/>
    </location>
</feature>
<dbReference type="InterPro" id="IPR016181">
    <property type="entry name" value="Acyl_CoA_acyltransferase"/>
</dbReference>
<feature type="domain" description="C2H2-type" evidence="7">
    <location>
        <begin position="345"/>
        <end position="374"/>
    </location>
</feature>
<dbReference type="SUPFAM" id="SSF57667">
    <property type="entry name" value="beta-beta-alpha zinc fingers"/>
    <property type="match status" value="2"/>
</dbReference>
<feature type="domain" description="C2H2-type" evidence="7">
    <location>
        <begin position="507"/>
        <end position="534"/>
    </location>
</feature>
<evidence type="ECO:0000256" key="1">
    <source>
        <dbReference type="ARBA" id="ARBA00022723"/>
    </source>
</evidence>
<dbReference type="InterPro" id="IPR013087">
    <property type="entry name" value="Znf_C2H2_type"/>
</dbReference>
<evidence type="ECO:0000256" key="6">
    <source>
        <dbReference type="SAM" id="MobiDB-lite"/>
    </source>
</evidence>
<dbReference type="PANTHER" id="PTHR24379:SF121">
    <property type="entry name" value="C2H2-TYPE DOMAIN-CONTAINING PROTEIN"/>
    <property type="match status" value="1"/>
</dbReference>
<dbReference type="PROSITE" id="PS50157">
    <property type="entry name" value="ZINC_FINGER_C2H2_2"/>
    <property type="match status" value="5"/>
</dbReference>
<protein>
    <recommendedName>
        <fullName evidence="7">C2H2-type domain-containing protein</fullName>
    </recommendedName>
</protein>
<evidence type="ECO:0000256" key="5">
    <source>
        <dbReference type="PROSITE-ProRule" id="PRU00042"/>
    </source>
</evidence>
<feature type="compositionally biased region" description="Polar residues" evidence="6">
    <location>
        <begin position="99"/>
        <end position="113"/>
    </location>
</feature>
<organism evidence="9 10">
    <name type="scientific">Rotaria socialis</name>
    <dbReference type="NCBI Taxonomy" id="392032"/>
    <lineage>
        <taxon>Eukaryota</taxon>
        <taxon>Metazoa</taxon>
        <taxon>Spiralia</taxon>
        <taxon>Gnathifera</taxon>
        <taxon>Rotifera</taxon>
        <taxon>Eurotatoria</taxon>
        <taxon>Bdelloidea</taxon>
        <taxon>Philodinida</taxon>
        <taxon>Philodinidae</taxon>
        <taxon>Rotaria</taxon>
    </lineage>
</organism>
<dbReference type="Proteomes" id="UP000663833">
    <property type="component" value="Unassembled WGS sequence"/>
</dbReference>
<sequence>MQKNHQHLVRPCAVFLERLNDTFIPSKRYKVDADIIYRSSNEQSTHNSNEELSVDVLMLPNNKVKISSSSIFEDLPMNSNSQITTNDGDIKPVVRIRPHQSSVDSNDYESATTNKRHSSLRRNESSSSKNYDNDLYLFNSTFDSGDELGVDLNDDDLASINHVLDFDDDDNMSNFDDDHQQLSSTTNSNHGPGYHSTQLPDLVMGSIRSENGIKSEPSFQYSDLFNRKGRTFVCDERGNRVVSVKLEKNSAKRLIDAIERNSGRLILEECRRGDLQAHILKVVFKDEQEFFDFNRSAIVSKHSFKQCPEMYTRFLESLFESQTYTNETEHDPLGSDEVDQLNHSFVCKVHECGETFTSRSEALKHAKKHAELDPFDFVCDHCGKKFLGIANMKRHLRVHMGSEGKDFACPLCHYRGCTTTHVKRHMAHKHLEKSIPCPYCSFMAATNADLKIHMARRHWDIEGLDILNNLPKTYKKEWKCNKCDTVFHDYSDFQNHIYSHSSQTNKFQCNLCPYNCKSFSKLKRHMLYHQGQRNYECPKCNNKFYQMEHLKRHLTSIHKLNIPQIGRGNRLFSSDILKRISIGNTASYSPFLAYDMADSDEYEISLIDNEIDARLCAKLTAEEFVLNNSLSVFNQSKAEDLLEKWLLPFIVDGFHQKLSFFIRHRPTNEIVATLMASDLYFYCEQRSHDEPSPSSQDPTAALFSELIHEFVHDEFKQELKTNMVLYIVAGATLAKYAGKNLATKLRIHLCNYARDIKGFQYAFIQTMSPATRHIYVKKMNGKEMKIVDLATWQWKKKDDGSSYPFKNYHNEPAVNILIDFNERK</sequence>
<dbReference type="PANTHER" id="PTHR24379">
    <property type="entry name" value="KRAB AND ZINC FINGER DOMAIN-CONTAINING"/>
    <property type="match status" value="1"/>
</dbReference>
<dbReference type="EMBL" id="CAJOBO010001018">
    <property type="protein sequence ID" value="CAF4326352.1"/>
    <property type="molecule type" value="Genomic_DNA"/>
</dbReference>
<evidence type="ECO:0000313" key="10">
    <source>
        <dbReference type="Proteomes" id="UP000663851"/>
    </source>
</evidence>
<evidence type="ECO:0000259" key="7">
    <source>
        <dbReference type="PROSITE" id="PS50157"/>
    </source>
</evidence>
<keyword evidence="3 5" id="KW-0863">Zinc-finger</keyword>
<gene>
    <name evidence="9" type="ORF">HFQ381_LOCUS15159</name>
    <name evidence="8" type="ORF">LUA448_LOCUS15306</name>
</gene>
<accession>A0A820JHW4</accession>
<keyword evidence="2" id="KW-0677">Repeat</keyword>
<evidence type="ECO:0000256" key="2">
    <source>
        <dbReference type="ARBA" id="ARBA00022737"/>
    </source>
</evidence>
<dbReference type="SMART" id="SM00355">
    <property type="entry name" value="ZnF_C2H2"/>
    <property type="match status" value="7"/>
</dbReference>
<keyword evidence="1" id="KW-0479">Metal-binding</keyword>
<feature type="region of interest" description="Disordered" evidence="6">
    <location>
        <begin position="171"/>
        <end position="197"/>
    </location>
</feature>
<dbReference type="AlphaFoldDB" id="A0A820JHW4"/>
<dbReference type="EMBL" id="CAJNYD010001874">
    <property type="protein sequence ID" value="CAF3375877.1"/>
    <property type="molecule type" value="Genomic_DNA"/>
</dbReference>
<dbReference type="Proteomes" id="UP000663851">
    <property type="component" value="Unassembled WGS sequence"/>
</dbReference>
<proteinExistence type="predicted"/>
<evidence type="ECO:0000313" key="9">
    <source>
        <dbReference type="EMBL" id="CAF4326352.1"/>
    </source>
</evidence>
<feature type="compositionally biased region" description="Polar residues" evidence="6">
    <location>
        <begin position="181"/>
        <end position="197"/>
    </location>
</feature>
<feature type="domain" description="C2H2-type" evidence="7">
    <location>
        <begin position="535"/>
        <end position="563"/>
    </location>
</feature>
<evidence type="ECO:0000256" key="3">
    <source>
        <dbReference type="ARBA" id="ARBA00022771"/>
    </source>
</evidence>